<reference evidence="1" key="1">
    <citation type="journal article" date="2013" name="Genome Biol.">
        <title>Draft genome of the mountain pine beetle, Dendroctonus ponderosae Hopkins, a major forest pest.</title>
        <authorList>
            <person name="Keeling C.I."/>
            <person name="Yuen M.M."/>
            <person name="Liao N.Y."/>
            <person name="Docking T.R."/>
            <person name="Chan S.K."/>
            <person name="Taylor G.A."/>
            <person name="Palmquist D.L."/>
            <person name="Jackman S.D."/>
            <person name="Nguyen A."/>
            <person name="Li M."/>
            <person name="Henderson H."/>
            <person name="Janes J.K."/>
            <person name="Zhao Y."/>
            <person name="Pandoh P."/>
            <person name="Moore R."/>
            <person name="Sperling F.A."/>
            <person name="Huber D.P."/>
            <person name="Birol I."/>
            <person name="Jones S.J."/>
            <person name="Bohlmann J."/>
        </authorList>
    </citation>
    <scope>NUCLEOTIDE SEQUENCE</scope>
</reference>
<dbReference type="HOGENOM" id="CLU_1088065_0_0_1"/>
<dbReference type="PANTHER" id="PTHR22955">
    <property type="entry name" value="RETROTRANSPOSON"/>
    <property type="match status" value="1"/>
</dbReference>
<proteinExistence type="predicted"/>
<dbReference type="InterPro" id="IPR008042">
    <property type="entry name" value="Retrotrans_Pao"/>
</dbReference>
<dbReference type="Pfam" id="PF05380">
    <property type="entry name" value="Peptidase_A17"/>
    <property type="match status" value="1"/>
</dbReference>
<dbReference type="AlphaFoldDB" id="N6U1H0"/>
<dbReference type="OMA" id="ACEIRQW"/>
<sequence>AAQLAYGACIYIRSIDSFGSITVSLLCSKTPVAPLKQLTIPRLELCTAVFFSKLIQSLLNSHCCSFNTVFYCTSPHLLKMYVANRVSQIQSLSEPSNWRYVNSDNNPADLLTKGIAPVTLLNNQLWFKETRKISQNKFLSATVKNDLLDILKRNSNLTRVIRIFAYILRFKNKITNLSDLTGSLTSSELNNSLLKLIALVQIEEFSDYELLSQNRLISDKSKLIRWQLCKGLCEDEASASKLSRTKALHSLVQIMN</sequence>
<dbReference type="EMBL" id="KB741054">
    <property type="protein sequence ID" value="ENN74461.1"/>
    <property type="molecule type" value="Genomic_DNA"/>
</dbReference>
<name>N6U1H0_DENPD</name>
<dbReference type="PANTHER" id="PTHR22955:SF77">
    <property type="entry name" value="ASPARTIC PUTATIVE DOMAIN-CONTAINING PROTEIN-RELATED"/>
    <property type="match status" value="1"/>
</dbReference>
<gene>
    <name evidence="1" type="ORF">YQE_08953</name>
</gene>
<accession>N6U1H0</accession>
<feature type="non-terminal residue" evidence="1">
    <location>
        <position position="1"/>
    </location>
</feature>
<protein>
    <submittedName>
        <fullName evidence="1">Uncharacterized protein</fullName>
    </submittedName>
</protein>
<evidence type="ECO:0000313" key="1">
    <source>
        <dbReference type="EMBL" id="ENN74461.1"/>
    </source>
</evidence>
<organism evidence="1">
    <name type="scientific">Dendroctonus ponderosae</name>
    <name type="common">Mountain pine beetle</name>
    <dbReference type="NCBI Taxonomy" id="77166"/>
    <lineage>
        <taxon>Eukaryota</taxon>
        <taxon>Metazoa</taxon>
        <taxon>Ecdysozoa</taxon>
        <taxon>Arthropoda</taxon>
        <taxon>Hexapoda</taxon>
        <taxon>Insecta</taxon>
        <taxon>Pterygota</taxon>
        <taxon>Neoptera</taxon>
        <taxon>Endopterygota</taxon>
        <taxon>Coleoptera</taxon>
        <taxon>Polyphaga</taxon>
        <taxon>Cucujiformia</taxon>
        <taxon>Curculionidae</taxon>
        <taxon>Scolytinae</taxon>
        <taxon>Dendroctonus</taxon>
    </lineage>
</organism>